<proteinExistence type="predicted"/>
<evidence type="ECO:0000313" key="1">
    <source>
        <dbReference type="EMBL" id="VTR94176.1"/>
    </source>
</evidence>
<evidence type="ECO:0000313" key="2">
    <source>
        <dbReference type="Proteomes" id="UP000464178"/>
    </source>
</evidence>
<gene>
    <name evidence="1" type="ORF">SOIL9_35380</name>
</gene>
<protein>
    <submittedName>
        <fullName evidence="1">Transposase</fullName>
    </submittedName>
</protein>
<reference evidence="1 2" key="1">
    <citation type="submission" date="2019-05" db="EMBL/GenBank/DDBJ databases">
        <authorList>
            <consortium name="Science for Life Laboratories"/>
        </authorList>
    </citation>
    <scope>NUCLEOTIDE SEQUENCE [LARGE SCALE GENOMIC DNA]</scope>
    <source>
        <strain evidence="1">Soil9</strain>
    </source>
</reference>
<dbReference type="AlphaFoldDB" id="A0A6P2D0R3"/>
<dbReference type="Proteomes" id="UP000464178">
    <property type="component" value="Chromosome"/>
</dbReference>
<organism evidence="1 2">
    <name type="scientific">Gemmata massiliana</name>
    <dbReference type="NCBI Taxonomy" id="1210884"/>
    <lineage>
        <taxon>Bacteria</taxon>
        <taxon>Pseudomonadati</taxon>
        <taxon>Planctomycetota</taxon>
        <taxon>Planctomycetia</taxon>
        <taxon>Gemmatales</taxon>
        <taxon>Gemmataceae</taxon>
        <taxon>Gemmata</taxon>
    </lineage>
</organism>
<name>A0A6P2D0R3_9BACT</name>
<sequence>MCRKHQISPSLFALWKATFLQRLPVLFQADEQRSADAARVADLERLVGQQALELAALKKASTWPGRATPNGGRS</sequence>
<keyword evidence="2" id="KW-1185">Reference proteome</keyword>
<dbReference type="EMBL" id="LR593886">
    <property type="protein sequence ID" value="VTR94176.1"/>
    <property type="molecule type" value="Genomic_DNA"/>
</dbReference>
<dbReference type="KEGG" id="gms:SOIL9_35380"/>
<accession>A0A6P2D0R3</accession>